<proteinExistence type="predicted"/>
<evidence type="ECO:0000313" key="1">
    <source>
        <dbReference type="EMBL" id="WYY26507.1"/>
    </source>
</evidence>
<name>A0ABZ2U9Z4_ASHYP</name>
<evidence type="ECO:0000313" key="2">
    <source>
        <dbReference type="Proteomes" id="UP001484199"/>
    </source>
</evidence>
<dbReference type="RefSeq" id="WP_341266408.1">
    <property type="nucleotide sequence ID" value="NZ_CP146843.1"/>
</dbReference>
<reference evidence="1" key="1">
    <citation type="submission" date="2024-03" db="EMBL/GenBank/DDBJ databases">
        <title>The Complete Genome of 'Candidatus Phytoplasma fraxini' AshY1 from the Ash Yellows Group.</title>
        <authorList>
            <person name="Boehm J.W."/>
            <person name="Huettel B."/>
            <person name="Schneider B."/>
            <person name="Kube M."/>
        </authorList>
    </citation>
    <scope>NUCLEOTIDE SEQUENCE [LARGE SCALE GENOMIC DNA]</scope>
    <source>
        <strain evidence="1">AshY1</strain>
    </source>
</reference>
<keyword evidence="2" id="KW-1185">Reference proteome</keyword>
<gene>
    <name evidence="1" type="ORF">AshY1_03940</name>
</gene>
<dbReference type="Proteomes" id="UP001484199">
    <property type="component" value="Chromosome"/>
</dbReference>
<sequence>MKANRTLDNLLKAIARTYYTVATTEGNTRQDINIEDINKAYSKVYNTNEFPTSTFSS</sequence>
<accession>A0ABZ2U9Z4</accession>
<protein>
    <submittedName>
        <fullName evidence="1">Uncharacterized protein</fullName>
    </submittedName>
</protein>
<organism evidence="1 2">
    <name type="scientific">Ash yellows phytoplasma</name>
    <dbReference type="NCBI Taxonomy" id="35780"/>
    <lineage>
        <taxon>Bacteria</taxon>
        <taxon>Bacillati</taxon>
        <taxon>Mycoplasmatota</taxon>
        <taxon>Mollicutes</taxon>
        <taxon>Acholeplasmatales</taxon>
        <taxon>Acholeplasmataceae</taxon>
        <taxon>Candidatus Phytoplasma</taxon>
        <taxon>16SrVII (Ash yellows group)</taxon>
    </lineage>
</organism>
<dbReference type="EMBL" id="CP146843">
    <property type="protein sequence ID" value="WYY26507.1"/>
    <property type="molecule type" value="Genomic_DNA"/>
</dbReference>